<keyword evidence="3" id="KW-1185">Reference proteome</keyword>
<dbReference type="GeneID" id="98143735"/>
<name>A0ABR4LWV2_9EURO</name>
<reference evidence="2 3" key="1">
    <citation type="submission" date="2024-07" db="EMBL/GenBank/DDBJ databases">
        <title>Section-level genome sequencing and comparative genomics of Aspergillus sections Usti and Cavernicolus.</title>
        <authorList>
            <consortium name="Lawrence Berkeley National Laboratory"/>
            <person name="Nybo J.L."/>
            <person name="Vesth T.C."/>
            <person name="Theobald S."/>
            <person name="Frisvad J.C."/>
            <person name="Larsen T.O."/>
            <person name="Kjaerboelling I."/>
            <person name="Rothschild-Mancinelli K."/>
            <person name="Lyhne E.K."/>
            <person name="Kogle M.E."/>
            <person name="Barry K."/>
            <person name="Clum A."/>
            <person name="Na H."/>
            <person name="Ledsgaard L."/>
            <person name="Lin J."/>
            <person name="Lipzen A."/>
            <person name="Kuo A."/>
            <person name="Riley R."/>
            <person name="Mondo S."/>
            <person name="Labutti K."/>
            <person name="Haridas S."/>
            <person name="Pangalinan J."/>
            <person name="Salamov A.A."/>
            <person name="Simmons B.A."/>
            <person name="Magnuson J.K."/>
            <person name="Chen J."/>
            <person name="Drula E."/>
            <person name="Henrissat B."/>
            <person name="Wiebenga A."/>
            <person name="Lubbers R.J."/>
            <person name="Gomes A.C."/>
            <person name="Macurrencykelacurrency M.R."/>
            <person name="Stajich J."/>
            <person name="Grigoriev I.V."/>
            <person name="Mortensen U.H."/>
            <person name="De Vries R.P."/>
            <person name="Baker S.E."/>
            <person name="Andersen M.R."/>
        </authorList>
    </citation>
    <scope>NUCLEOTIDE SEQUENCE [LARGE SCALE GENOMIC DNA]</scope>
    <source>
        <strain evidence="2 3">CBS 449.75</strain>
    </source>
</reference>
<protein>
    <submittedName>
        <fullName evidence="2">Uncharacterized protein</fullName>
    </submittedName>
</protein>
<organism evidence="2 3">
    <name type="scientific">Aspergillus lucknowensis</name>
    <dbReference type="NCBI Taxonomy" id="176173"/>
    <lineage>
        <taxon>Eukaryota</taxon>
        <taxon>Fungi</taxon>
        <taxon>Dikarya</taxon>
        <taxon>Ascomycota</taxon>
        <taxon>Pezizomycotina</taxon>
        <taxon>Eurotiomycetes</taxon>
        <taxon>Eurotiomycetidae</taxon>
        <taxon>Eurotiales</taxon>
        <taxon>Aspergillaceae</taxon>
        <taxon>Aspergillus</taxon>
        <taxon>Aspergillus subgen. Nidulantes</taxon>
    </lineage>
</organism>
<keyword evidence="1" id="KW-0812">Transmembrane</keyword>
<comment type="caution">
    <text evidence="2">The sequence shown here is derived from an EMBL/GenBank/DDBJ whole genome shotgun (WGS) entry which is preliminary data.</text>
</comment>
<dbReference type="Proteomes" id="UP001610432">
    <property type="component" value="Unassembled WGS sequence"/>
</dbReference>
<sequence>MALDIMAGSINGTGNIIFLVTVMCLCRYLVSSLSRGRKVGVLVGREWVLKGT</sequence>
<gene>
    <name evidence="2" type="ORF">BJX67DRAFT_348504</name>
</gene>
<feature type="transmembrane region" description="Helical" evidence="1">
    <location>
        <begin position="12"/>
        <end position="30"/>
    </location>
</feature>
<accession>A0ABR4LWV2</accession>
<proteinExistence type="predicted"/>
<dbReference type="EMBL" id="JBFXLQ010000011">
    <property type="protein sequence ID" value="KAL2869016.1"/>
    <property type="molecule type" value="Genomic_DNA"/>
</dbReference>
<keyword evidence="1" id="KW-1133">Transmembrane helix</keyword>
<keyword evidence="1" id="KW-0472">Membrane</keyword>
<evidence type="ECO:0000313" key="3">
    <source>
        <dbReference type="Proteomes" id="UP001610432"/>
    </source>
</evidence>
<evidence type="ECO:0000313" key="2">
    <source>
        <dbReference type="EMBL" id="KAL2869016.1"/>
    </source>
</evidence>
<dbReference type="RefSeq" id="XP_070887995.1">
    <property type="nucleotide sequence ID" value="XM_071028663.1"/>
</dbReference>
<evidence type="ECO:0000256" key="1">
    <source>
        <dbReference type="SAM" id="Phobius"/>
    </source>
</evidence>